<organism evidence="3 4">
    <name type="scientific">Orrella daihaiensis</name>
    <dbReference type="NCBI Taxonomy" id="2782176"/>
    <lineage>
        <taxon>Bacteria</taxon>
        <taxon>Pseudomonadati</taxon>
        <taxon>Pseudomonadota</taxon>
        <taxon>Betaproteobacteria</taxon>
        <taxon>Burkholderiales</taxon>
        <taxon>Alcaligenaceae</taxon>
        <taxon>Orrella</taxon>
    </lineage>
</organism>
<sequence>MNTMFNPPHPGLTLRDDILPALELTVGEAASQLGVDRTTLSKVVNGRASISPAMALRIERWLGRDNGGAAEVWLDQQTAYDLWHARQAAKSSKTLSGVKALRLQLA</sequence>
<evidence type="ECO:0000256" key="1">
    <source>
        <dbReference type="ARBA" id="ARBA00023125"/>
    </source>
</evidence>
<feature type="domain" description="HTH cro/C1-type" evidence="2">
    <location>
        <begin position="24"/>
        <end position="60"/>
    </location>
</feature>
<dbReference type="Proteomes" id="UP000831607">
    <property type="component" value="Chromosome"/>
</dbReference>
<protein>
    <submittedName>
        <fullName evidence="3">HigA family addiction module antidote protein</fullName>
    </submittedName>
</protein>
<dbReference type="PANTHER" id="PTHR36924:SF1">
    <property type="entry name" value="ANTITOXIN HIGA-1"/>
    <property type="match status" value="1"/>
</dbReference>
<keyword evidence="4" id="KW-1185">Reference proteome</keyword>
<dbReference type="CDD" id="cd00093">
    <property type="entry name" value="HTH_XRE"/>
    <property type="match status" value="1"/>
</dbReference>
<evidence type="ECO:0000313" key="3">
    <source>
        <dbReference type="EMBL" id="UOD49895.1"/>
    </source>
</evidence>
<dbReference type="EMBL" id="CP063982">
    <property type="protein sequence ID" value="UOD49895.1"/>
    <property type="molecule type" value="Genomic_DNA"/>
</dbReference>
<dbReference type="Gene3D" id="1.10.260.40">
    <property type="entry name" value="lambda repressor-like DNA-binding domains"/>
    <property type="match status" value="1"/>
</dbReference>
<gene>
    <name evidence="3" type="ORF">DHf2319_10645</name>
</gene>
<dbReference type="InterPro" id="IPR013430">
    <property type="entry name" value="Toxin_antidote_HigA"/>
</dbReference>
<dbReference type="SUPFAM" id="SSF47413">
    <property type="entry name" value="lambda repressor-like DNA-binding domains"/>
    <property type="match status" value="1"/>
</dbReference>
<proteinExistence type="predicted"/>
<dbReference type="InterPro" id="IPR010982">
    <property type="entry name" value="Lambda_DNA-bd_dom_sf"/>
</dbReference>
<reference evidence="3 4" key="1">
    <citation type="submission" date="2020-11" db="EMBL/GenBank/DDBJ databases">
        <title>Algicoccus daihaiensis sp.nov., isolated from Daihai Lake in Inner Mongolia.</title>
        <authorList>
            <person name="Kai J."/>
        </authorList>
    </citation>
    <scope>NUCLEOTIDE SEQUENCE [LARGE SCALE GENOMIC DNA]</scope>
    <source>
        <strain evidence="4">f23</strain>
    </source>
</reference>
<evidence type="ECO:0000313" key="4">
    <source>
        <dbReference type="Proteomes" id="UP000831607"/>
    </source>
</evidence>
<dbReference type="PANTHER" id="PTHR36924">
    <property type="entry name" value="ANTITOXIN HIGA-1"/>
    <property type="match status" value="1"/>
</dbReference>
<dbReference type="Pfam" id="PF01381">
    <property type="entry name" value="HTH_3"/>
    <property type="match status" value="1"/>
</dbReference>
<dbReference type="InterPro" id="IPR001387">
    <property type="entry name" value="Cro/C1-type_HTH"/>
</dbReference>
<dbReference type="PROSITE" id="PS50943">
    <property type="entry name" value="HTH_CROC1"/>
    <property type="match status" value="1"/>
</dbReference>
<name>A0ABY4AKH0_9BURK</name>
<evidence type="ECO:0000259" key="2">
    <source>
        <dbReference type="PROSITE" id="PS50943"/>
    </source>
</evidence>
<dbReference type="NCBIfam" id="TIGR02607">
    <property type="entry name" value="antidote_HigA"/>
    <property type="match status" value="1"/>
</dbReference>
<keyword evidence="1" id="KW-0238">DNA-binding</keyword>
<accession>A0ABY4AKH0</accession>